<sequence>MIRSIRCFGGNINSGLLQTRDLWDSAHQNRLIRPLDSTQNHKDKDSGPGEGRLNFNRVRNNHSSSGLRGPGRGPATEEGWEQIQRPKGG</sequence>
<accession>A0A4Z2HPY7</accession>
<dbReference type="AlphaFoldDB" id="A0A4Z2HPY7"/>
<keyword evidence="3" id="KW-1185">Reference proteome</keyword>
<protein>
    <submittedName>
        <fullName evidence="2">Uncharacterized protein</fullName>
    </submittedName>
</protein>
<gene>
    <name evidence="2" type="ORF">EYF80_022797</name>
</gene>
<dbReference type="EMBL" id="SRLO01000211">
    <property type="protein sequence ID" value="TNN67024.1"/>
    <property type="molecule type" value="Genomic_DNA"/>
</dbReference>
<name>A0A4Z2HPY7_9TELE</name>
<comment type="caution">
    <text evidence="2">The sequence shown here is derived from an EMBL/GenBank/DDBJ whole genome shotgun (WGS) entry which is preliminary data.</text>
</comment>
<feature type="region of interest" description="Disordered" evidence="1">
    <location>
        <begin position="33"/>
        <end position="89"/>
    </location>
</feature>
<evidence type="ECO:0000313" key="3">
    <source>
        <dbReference type="Proteomes" id="UP000314294"/>
    </source>
</evidence>
<organism evidence="2 3">
    <name type="scientific">Liparis tanakae</name>
    <name type="common">Tanaka's snailfish</name>
    <dbReference type="NCBI Taxonomy" id="230148"/>
    <lineage>
        <taxon>Eukaryota</taxon>
        <taxon>Metazoa</taxon>
        <taxon>Chordata</taxon>
        <taxon>Craniata</taxon>
        <taxon>Vertebrata</taxon>
        <taxon>Euteleostomi</taxon>
        <taxon>Actinopterygii</taxon>
        <taxon>Neopterygii</taxon>
        <taxon>Teleostei</taxon>
        <taxon>Neoteleostei</taxon>
        <taxon>Acanthomorphata</taxon>
        <taxon>Eupercaria</taxon>
        <taxon>Perciformes</taxon>
        <taxon>Cottioidei</taxon>
        <taxon>Cottales</taxon>
        <taxon>Liparidae</taxon>
        <taxon>Liparis</taxon>
    </lineage>
</organism>
<evidence type="ECO:0000313" key="2">
    <source>
        <dbReference type="EMBL" id="TNN67024.1"/>
    </source>
</evidence>
<dbReference type="Proteomes" id="UP000314294">
    <property type="component" value="Unassembled WGS sequence"/>
</dbReference>
<proteinExistence type="predicted"/>
<reference evidence="2 3" key="1">
    <citation type="submission" date="2019-03" db="EMBL/GenBank/DDBJ databases">
        <title>First draft genome of Liparis tanakae, snailfish: a comprehensive survey of snailfish specific genes.</title>
        <authorList>
            <person name="Kim W."/>
            <person name="Song I."/>
            <person name="Jeong J.-H."/>
            <person name="Kim D."/>
            <person name="Kim S."/>
            <person name="Ryu S."/>
            <person name="Song J.Y."/>
            <person name="Lee S.K."/>
        </authorList>
    </citation>
    <scope>NUCLEOTIDE SEQUENCE [LARGE SCALE GENOMIC DNA]</scope>
    <source>
        <tissue evidence="2">Muscle</tissue>
    </source>
</reference>
<evidence type="ECO:0000256" key="1">
    <source>
        <dbReference type="SAM" id="MobiDB-lite"/>
    </source>
</evidence>